<gene>
    <name evidence="2" type="ORF">GQ55_5G055800</name>
</gene>
<feature type="compositionally biased region" description="Basic and acidic residues" evidence="1">
    <location>
        <begin position="65"/>
        <end position="83"/>
    </location>
</feature>
<accession>A0A2T7DD58</accession>
<protein>
    <submittedName>
        <fullName evidence="2">Uncharacterized protein</fullName>
    </submittedName>
</protein>
<feature type="compositionally biased region" description="Pro residues" evidence="1">
    <location>
        <begin position="41"/>
        <end position="51"/>
    </location>
</feature>
<proteinExistence type="predicted"/>
<reference evidence="2 3" key="1">
    <citation type="submission" date="2018-04" db="EMBL/GenBank/DDBJ databases">
        <title>WGS assembly of Panicum hallii var. hallii HAL2.</title>
        <authorList>
            <person name="Lovell J."/>
            <person name="Jenkins J."/>
            <person name="Lowry D."/>
            <person name="Mamidi S."/>
            <person name="Sreedasyam A."/>
            <person name="Weng X."/>
            <person name="Barry K."/>
            <person name="Bonette J."/>
            <person name="Campitelli B."/>
            <person name="Daum C."/>
            <person name="Gordon S."/>
            <person name="Gould B."/>
            <person name="Lipzen A."/>
            <person name="MacQueen A."/>
            <person name="Palacio-Mejia J."/>
            <person name="Plott C."/>
            <person name="Shakirov E."/>
            <person name="Shu S."/>
            <person name="Yoshinaga Y."/>
            <person name="Zane M."/>
            <person name="Rokhsar D."/>
            <person name="Grimwood J."/>
            <person name="Schmutz J."/>
            <person name="Juenger T."/>
        </authorList>
    </citation>
    <scope>NUCLEOTIDE SEQUENCE [LARGE SCALE GENOMIC DNA]</scope>
    <source>
        <strain evidence="3">cv. HAL2</strain>
    </source>
</reference>
<name>A0A2T7DD58_9POAL</name>
<evidence type="ECO:0000256" key="1">
    <source>
        <dbReference type="SAM" id="MobiDB-lite"/>
    </source>
</evidence>
<keyword evidence="3" id="KW-1185">Reference proteome</keyword>
<evidence type="ECO:0000313" key="2">
    <source>
        <dbReference type="EMBL" id="PUZ53497.1"/>
    </source>
</evidence>
<feature type="compositionally biased region" description="Low complexity" evidence="1">
    <location>
        <begin position="16"/>
        <end position="26"/>
    </location>
</feature>
<dbReference type="Proteomes" id="UP000244336">
    <property type="component" value="Chromosome 5"/>
</dbReference>
<dbReference type="AlphaFoldDB" id="A0A2T7DD58"/>
<dbReference type="EMBL" id="CM009753">
    <property type="protein sequence ID" value="PUZ53497.1"/>
    <property type="molecule type" value="Genomic_DNA"/>
</dbReference>
<sequence length="133" mass="14603">MVREQKPPNSGKNWIVPLLPSVHLHPTPLPPPPVRSRRRPSPPPQHAPPPGFSSSASPRSPIKRKAVDRTSPKRSVGRRERGRERRKGGGTGKGGSRVELESFSPGEAARRQPKVGPSGCGVPYRRFHVLLRV</sequence>
<feature type="region of interest" description="Disordered" evidence="1">
    <location>
        <begin position="1"/>
        <end position="125"/>
    </location>
</feature>
<organism evidence="2 3">
    <name type="scientific">Panicum hallii var. hallii</name>
    <dbReference type="NCBI Taxonomy" id="1504633"/>
    <lineage>
        <taxon>Eukaryota</taxon>
        <taxon>Viridiplantae</taxon>
        <taxon>Streptophyta</taxon>
        <taxon>Embryophyta</taxon>
        <taxon>Tracheophyta</taxon>
        <taxon>Spermatophyta</taxon>
        <taxon>Magnoliopsida</taxon>
        <taxon>Liliopsida</taxon>
        <taxon>Poales</taxon>
        <taxon>Poaceae</taxon>
        <taxon>PACMAD clade</taxon>
        <taxon>Panicoideae</taxon>
        <taxon>Panicodae</taxon>
        <taxon>Paniceae</taxon>
        <taxon>Panicinae</taxon>
        <taxon>Panicum</taxon>
        <taxon>Panicum sect. Panicum</taxon>
    </lineage>
</organism>
<evidence type="ECO:0000313" key="3">
    <source>
        <dbReference type="Proteomes" id="UP000244336"/>
    </source>
</evidence>
<dbReference type="Gramene" id="PUZ53497">
    <property type="protein sequence ID" value="PUZ53497"/>
    <property type="gene ID" value="GQ55_5G055800"/>
</dbReference>